<proteinExistence type="predicted"/>
<dbReference type="SUPFAM" id="SSF51556">
    <property type="entry name" value="Metallo-dependent hydrolases"/>
    <property type="match status" value="1"/>
</dbReference>
<evidence type="ECO:0000313" key="8">
    <source>
        <dbReference type="EMBL" id="GGK77817.1"/>
    </source>
</evidence>
<reference evidence="8" key="1">
    <citation type="journal article" date="2014" name="Int. J. Syst. Evol. Microbiol.">
        <title>Complete genome sequence of Corynebacterium casei LMG S-19264T (=DSM 44701T), isolated from a smear-ripened cheese.</title>
        <authorList>
            <consortium name="US DOE Joint Genome Institute (JGI-PGF)"/>
            <person name="Walter F."/>
            <person name="Albersmeier A."/>
            <person name="Kalinowski J."/>
            <person name="Ruckert C."/>
        </authorList>
    </citation>
    <scope>NUCLEOTIDE SEQUENCE</scope>
    <source>
        <strain evidence="8">CGMCC 4.7299</strain>
    </source>
</reference>
<feature type="region of interest" description="Disordered" evidence="6">
    <location>
        <begin position="1"/>
        <end position="46"/>
    </location>
</feature>
<keyword evidence="3" id="KW-0456">Lyase</keyword>
<dbReference type="InterPro" id="IPR006680">
    <property type="entry name" value="Amidohydro-rel"/>
</dbReference>
<dbReference type="PANTHER" id="PTHR21240:SF29">
    <property type="entry name" value="AMIDOHYDROLASE-RELATED DOMAIN-CONTAINING PROTEIN"/>
    <property type="match status" value="1"/>
</dbReference>
<feature type="domain" description="Amidohydrolase-related" evidence="7">
    <location>
        <begin position="52"/>
        <end position="359"/>
    </location>
</feature>
<protein>
    <recommendedName>
        <fullName evidence="5">6-methylsalicylate decarboxylase</fullName>
        <ecNumber evidence="5">4.1.1.52</ecNumber>
    </recommendedName>
</protein>
<dbReference type="EMBL" id="BMMX01000002">
    <property type="protein sequence ID" value="GGK77817.1"/>
    <property type="molecule type" value="Genomic_DNA"/>
</dbReference>
<dbReference type="PANTHER" id="PTHR21240">
    <property type="entry name" value="2-AMINO-3-CARBOXYLMUCONATE-6-SEMIALDEHYDE DECARBOXYLASE"/>
    <property type="match status" value="1"/>
</dbReference>
<dbReference type="InterPro" id="IPR032466">
    <property type="entry name" value="Metal_Hydrolase"/>
</dbReference>
<keyword evidence="1" id="KW-0479">Metal-binding</keyword>
<dbReference type="GO" id="GO:0005829">
    <property type="term" value="C:cytosol"/>
    <property type="evidence" value="ECO:0007669"/>
    <property type="project" value="TreeGrafter"/>
</dbReference>
<name>A0A8J3FLQ1_9ACTN</name>
<sequence length="364" mass="39006">MRVPIIGMGGAGSRPVFLPSHTSEPGTSGPGASEPGTSERSDEETMTRTGLIDVHAHFVTEEYVAAARAAGIDHPDGMPGWPGWSAEAHLALMDRGGIDKAYLSVSSPGVHFGDDLAAAALARAVNDAGAAVRDRHPDRFGHFAALPLPDVEASVAEVADALDVRGSDGVLVESNHRGRYLGDARLDPLWHQLDRRDALVFVHPTSPPYAEAVTGNRPRPMLEFLFDTARAAADLMLAGVLARFPRIRWILTHGGGVLPLLTDRMELFRQVLSAGTPDEATVADQLGRFWFDMAGTPFPRQMPALDAVVGTRQVVYGSDYCWTPPDLVLDQIRSIDTAGPPADGATWRDLTTRNARRLLSGGTA</sequence>
<dbReference type="GO" id="GO:0016787">
    <property type="term" value="F:hydrolase activity"/>
    <property type="evidence" value="ECO:0007669"/>
    <property type="project" value="InterPro"/>
</dbReference>
<dbReference type="GO" id="GO:0047596">
    <property type="term" value="F:6-methylsalicylate decarboxylase activity"/>
    <property type="evidence" value="ECO:0007669"/>
    <property type="project" value="UniProtKB-EC"/>
</dbReference>
<organism evidence="8 9">
    <name type="scientific">Mangrovihabitans endophyticus</name>
    <dbReference type="NCBI Taxonomy" id="1751298"/>
    <lineage>
        <taxon>Bacteria</taxon>
        <taxon>Bacillati</taxon>
        <taxon>Actinomycetota</taxon>
        <taxon>Actinomycetes</taxon>
        <taxon>Micromonosporales</taxon>
        <taxon>Micromonosporaceae</taxon>
        <taxon>Mangrovihabitans</taxon>
    </lineage>
</organism>
<dbReference type="Pfam" id="PF04909">
    <property type="entry name" value="Amidohydro_2"/>
    <property type="match status" value="1"/>
</dbReference>
<feature type="compositionally biased region" description="Basic and acidic residues" evidence="6">
    <location>
        <begin position="37"/>
        <end position="46"/>
    </location>
</feature>
<evidence type="ECO:0000256" key="1">
    <source>
        <dbReference type="ARBA" id="ARBA00022723"/>
    </source>
</evidence>
<comment type="catalytic activity">
    <reaction evidence="4">
        <text>6-methylsalicylate + H(+) = 3-methylphenol + CO2</text>
        <dbReference type="Rhea" id="RHEA:23112"/>
        <dbReference type="ChEBI" id="CHEBI:15378"/>
        <dbReference type="ChEBI" id="CHEBI:16526"/>
        <dbReference type="ChEBI" id="CHEBI:17231"/>
        <dbReference type="ChEBI" id="CHEBI:36658"/>
        <dbReference type="EC" id="4.1.1.52"/>
    </reaction>
    <physiologicalReaction direction="left-to-right" evidence="4">
        <dbReference type="Rhea" id="RHEA:23113"/>
    </physiologicalReaction>
</comment>
<evidence type="ECO:0000256" key="6">
    <source>
        <dbReference type="SAM" id="MobiDB-lite"/>
    </source>
</evidence>
<evidence type="ECO:0000313" key="9">
    <source>
        <dbReference type="Proteomes" id="UP000656042"/>
    </source>
</evidence>
<evidence type="ECO:0000259" key="7">
    <source>
        <dbReference type="Pfam" id="PF04909"/>
    </source>
</evidence>
<dbReference type="Gene3D" id="3.20.20.140">
    <property type="entry name" value="Metal-dependent hydrolases"/>
    <property type="match status" value="1"/>
</dbReference>
<comment type="caution">
    <text evidence="8">The sequence shown here is derived from an EMBL/GenBank/DDBJ whole genome shotgun (WGS) entry which is preliminary data.</text>
</comment>
<evidence type="ECO:0000256" key="4">
    <source>
        <dbReference type="ARBA" id="ARBA00036832"/>
    </source>
</evidence>
<keyword evidence="2" id="KW-0862">Zinc</keyword>
<keyword evidence="9" id="KW-1185">Reference proteome</keyword>
<evidence type="ECO:0000256" key="3">
    <source>
        <dbReference type="ARBA" id="ARBA00023239"/>
    </source>
</evidence>
<dbReference type="Proteomes" id="UP000656042">
    <property type="component" value="Unassembled WGS sequence"/>
</dbReference>
<dbReference type="AlphaFoldDB" id="A0A8J3FLQ1"/>
<evidence type="ECO:0000256" key="5">
    <source>
        <dbReference type="ARBA" id="ARBA00038889"/>
    </source>
</evidence>
<dbReference type="EC" id="4.1.1.52" evidence="5"/>
<reference evidence="8" key="2">
    <citation type="submission" date="2020-09" db="EMBL/GenBank/DDBJ databases">
        <authorList>
            <person name="Sun Q."/>
            <person name="Zhou Y."/>
        </authorList>
    </citation>
    <scope>NUCLEOTIDE SEQUENCE</scope>
    <source>
        <strain evidence="8">CGMCC 4.7299</strain>
    </source>
</reference>
<dbReference type="GO" id="GO:0046872">
    <property type="term" value="F:metal ion binding"/>
    <property type="evidence" value="ECO:0007669"/>
    <property type="project" value="UniProtKB-KW"/>
</dbReference>
<dbReference type="InterPro" id="IPR032465">
    <property type="entry name" value="ACMSD"/>
</dbReference>
<dbReference type="GO" id="GO:0019748">
    <property type="term" value="P:secondary metabolic process"/>
    <property type="evidence" value="ECO:0007669"/>
    <property type="project" value="TreeGrafter"/>
</dbReference>
<evidence type="ECO:0000256" key="2">
    <source>
        <dbReference type="ARBA" id="ARBA00022833"/>
    </source>
</evidence>
<gene>
    <name evidence="8" type="ORF">GCM10012284_09690</name>
</gene>
<accession>A0A8J3FLQ1</accession>